<dbReference type="OrthoDB" id="9761577at2"/>
<evidence type="ECO:0000259" key="1">
    <source>
        <dbReference type="SMART" id="SM00642"/>
    </source>
</evidence>
<dbReference type="Gene3D" id="3.30.1590.10">
    <property type="entry name" value="Maltooligosyl trehalose synthase, domain 2"/>
    <property type="match status" value="1"/>
</dbReference>
<dbReference type="Pfam" id="PF00128">
    <property type="entry name" value="Alpha-amylase"/>
    <property type="match status" value="1"/>
</dbReference>
<evidence type="ECO:0000313" key="2">
    <source>
        <dbReference type="EMBL" id="SDH40664.1"/>
    </source>
</evidence>
<dbReference type="NCBIfam" id="TIGR02401">
    <property type="entry name" value="trehalose_TreY"/>
    <property type="match status" value="1"/>
</dbReference>
<dbReference type="GO" id="GO:0047470">
    <property type="term" value="F:(1,4)-alpha-D-glucan 1-alpha-D-glucosylmutase activity"/>
    <property type="evidence" value="ECO:0007669"/>
    <property type="project" value="TreeGrafter"/>
</dbReference>
<reference evidence="3" key="1">
    <citation type="submission" date="2016-10" db="EMBL/GenBank/DDBJ databases">
        <authorList>
            <person name="Varghese N."/>
            <person name="Submissions S."/>
        </authorList>
    </citation>
    <scope>NUCLEOTIDE SEQUENCE [LARGE SCALE GENOMIC DNA]</scope>
    <source>
        <strain evidence="3">DSM 22002</strain>
    </source>
</reference>
<dbReference type="EMBL" id="LT629695">
    <property type="protein sequence ID" value="SDH40664.1"/>
    <property type="molecule type" value="Genomic_DNA"/>
</dbReference>
<dbReference type="GO" id="GO:0005992">
    <property type="term" value="P:trehalose biosynthetic process"/>
    <property type="evidence" value="ECO:0007669"/>
    <property type="project" value="TreeGrafter"/>
</dbReference>
<dbReference type="GO" id="GO:0030980">
    <property type="term" value="P:alpha-glucan catabolic process"/>
    <property type="evidence" value="ECO:0007669"/>
    <property type="project" value="TreeGrafter"/>
</dbReference>
<dbReference type="InterPro" id="IPR017853">
    <property type="entry name" value="GH"/>
</dbReference>
<sequence>MRAPSSTYRLQITAEQTLFDAAARLEALHDLGVDWVYLSPILAAEPGSSHGYDVVAHDRVDASRGGAEGLAALSAEARRLGMGVLVDIVPNHVGVATPDQNAWWWDVLQHGRDSEHADAFDVDWTQHDGRILLPIVGDDDLGDDGRIAHLTVDGDVLRYWDTALPIAPGTGAQHGATQSDDANAVLARQHYVLGHWQRGDDELAYRRFFAVTTLAAIRVEDRAVFDASHVEIRRWFDEGLVDGLRVDHPDGLRDPEGYLRDLAELTGGAYVLVEKILEPGEELPAWPTAGTTGYDALALVDRVLTDPAAEQALDAIDARMRGLPIDWHALIHQTKRGIADSILHAEVLRIEREVRAAHADAPDDSADALAELLACFPVYRSYLPQGAEHLQHAADQSAHWRPDLSETVAWLLPILLDPSEEAARRFQQTSGMVMAKGVEDTAFYRYGRLTSLNEVGGDPSVFAVSPIEFHAAMARRQGQWPHAMTTLSTHDTKRGEDVRARISTIAEAPHEWDALLERMLAHAPLRDRAFSNLLLQAVVGAWPASRDRLHAYAEKAAREADARTHWTDPDESYEDALSSFVDACLDGEGRAAIEAFVDSVDAGWRSNVLSAKLLALAMPGVPDVYQGSEVRELSLVDPDNRRPIDWAEADALRARAAAEPAHVDDLEHAKVRLVRETLRLRRDRGALWGSYAQVMARGEAADHALAFDRGGAIAVVTRLPLGLERRGGWGETLLPVPEGRWVELLSGRAFDGGTVRLGDLLRDLPVALLAPAEQPRG</sequence>
<dbReference type="Gene3D" id="1.10.10.470">
    <property type="entry name" value="Maltooligosyl trehalose synthase, domain 4"/>
    <property type="match status" value="1"/>
</dbReference>
<accession>A0A1G8C5K8</accession>
<dbReference type="Proteomes" id="UP000198822">
    <property type="component" value="Chromosome I"/>
</dbReference>
<dbReference type="PANTHER" id="PTHR10357:SF216">
    <property type="entry name" value="MALTOOLIGOSYL TREHALOSE SYNTHASE-RELATED"/>
    <property type="match status" value="1"/>
</dbReference>
<proteinExistence type="predicted"/>
<dbReference type="SUPFAM" id="SSF51445">
    <property type="entry name" value="(Trans)glycosidases"/>
    <property type="match status" value="1"/>
</dbReference>
<name>A0A1G8C5K8_9MICO</name>
<dbReference type="Gene3D" id="3.20.20.80">
    <property type="entry name" value="Glycosidases"/>
    <property type="match status" value="1"/>
</dbReference>
<dbReference type="InterPro" id="IPR012767">
    <property type="entry name" value="Trehalose_TreY"/>
</dbReference>
<dbReference type="InterPro" id="IPR006047">
    <property type="entry name" value="GH13_cat_dom"/>
</dbReference>
<dbReference type="RefSeq" id="WP_092503289.1">
    <property type="nucleotide sequence ID" value="NZ_LT629695.1"/>
</dbReference>
<dbReference type="Gene3D" id="1.10.150.200">
    <property type="entry name" value="Maltooligosyl trehalose synthase, domain 3"/>
    <property type="match status" value="1"/>
</dbReference>
<dbReference type="InterPro" id="IPR013797">
    <property type="entry name" value="Maltooligo_trehalose_synth_4"/>
</dbReference>
<dbReference type="PANTHER" id="PTHR10357">
    <property type="entry name" value="ALPHA-AMYLASE FAMILY MEMBER"/>
    <property type="match status" value="1"/>
</dbReference>
<dbReference type="AlphaFoldDB" id="A0A1G8C5K8"/>
<feature type="domain" description="Glycosyl hydrolase family 13 catalytic" evidence="1">
    <location>
        <begin position="16"/>
        <end position="662"/>
    </location>
</feature>
<dbReference type="CDD" id="cd11336">
    <property type="entry name" value="AmyAc_MTSase"/>
    <property type="match status" value="1"/>
</dbReference>
<evidence type="ECO:0000313" key="3">
    <source>
        <dbReference type="Proteomes" id="UP000198822"/>
    </source>
</evidence>
<organism evidence="2 3">
    <name type="scientific">Agrococcus jejuensis</name>
    <dbReference type="NCBI Taxonomy" id="399736"/>
    <lineage>
        <taxon>Bacteria</taxon>
        <taxon>Bacillati</taxon>
        <taxon>Actinomycetota</taxon>
        <taxon>Actinomycetes</taxon>
        <taxon>Micrococcales</taxon>
        <taxon>Microbacteriaceae</taxon>
        <taxon>Agrococcus</taxon>
    </lineage>
</organism>
<protein>
    <submittedName>
        <fullName evidence="2">Maltooligosyl trehalose synthase</fullName>
    </submittedName>
</protein>
<keyword evidence="3" id="KW-1185">Reference proteome</keyword>
<dbReference type="STRING" id="399736.SAMN04489720_1172"/>
<gene>
    <name evidence="2" type="ORF">SAMN04489720_1172</name>
</gene>
<dbReference type="SMART" id="SM00642">
    <property type="entry name" value="Aamy"/>
    <property type="match status" value="1"/>
</dbReference>